<evidence type="ECO:0000313" key="4">
    <source>
        <dbReference type="RefSeq" id="XP_022257597.1"/>
    </source>
</evidence>
<proteinExistence type="predicted"/>
<keyword evidence="3" id="KW-1185">Reference proteome</keyword>
<dbReference type="RefSeq" id="XP_022257602.1">
    <property type="nucleotide sequence ID" value="XM_022401894.1"/>
</dbReference>
<dbReference type="RefSeq" id="XP_022257597.1">
    <property type="nucleotide sequence ID" value="XM_022401889.1"/>
</dbReference>
<gene>
    <name evidence="4 5" type="primary">LOC111089423</name>
</gene>
<reference evidence="4 5" key="1">
    <citation type="submission" date="2025-05" db="UniProtKB">
        <authorList>
            <consortium name="RefSeq"/>
        </authorList>
    </citation>
    <scope>IDENTIFICATION</scope>
    <source>
        <tissue evidence="4 5">Muscle</tissue>
    </source>
</reference>
<feature type="compositionally biased region" description="Low complexity" evidence="1">
    <location>
        <begin position="227"/>
        <end position="238"/>
    </location>
</feature>
<dbReference type="Proteomes" id="UP000694941">
    <property type="component" value="Unplaced"/>
</dbReference>
<feature type="transmembrane region" description="Helical" evidence="2">
    <location>
        <begin position="60"/>
        <end position="81"/>
    </location>
</feature>
<keyword evidence="2" id="KW-0812">Transmembrane</keyword>
<evidence type="ECO:0000313" key="3">
    <source>
        <dbReference type="Proteomes" id="UP000694941"/>
    </source>
</evidence>
<evidence type="ECO:0000313" key="5">
    <source>
        <dbReference type="RefSeq" id="XP_022257602.1"/>
    </source>
</evidence>
<dbReference type="GeneID" id="111089423"/>
<feature type="compositionally biased region" description="Basic residues" evidence="1">
    <location>
        <begin position="200"/>
        <end position="209"/>
    </location>
</feature>
<evidence type="ECO:0000256" key="1">
    <source>
        <dbReference type="SAM" id="MobiDB-lite"/>
    </source>
</evidence>
<accession>A0ABM1TNZ6</accession>
<organism evidence="3 5">
    <name type="scientific">Limulus polyphemus</name>
    <name type="common">Atlantic horseshoe crab</name>
    <dbReference type="NCBI Taxonomy" id="6850"/>
    <lineage>
        <taxon>Eukaryota</taxon>
        <taxon>Metazoa</taxon>
        <taxon>Ecdysozoa</taxon>
        <taxon>Arthropoda</taxon>
        <taxon>Chelicerata</taxon>
        <taxon>Merostomata</taxon>
        <taxon>Xiphosura</taxon>
        <taxon>Limulidae</taxon>
        <taxon>Limulus</taxon>
    </lineage>
</organism>
<protein>
    <submittedName>
        <fullName evidence="4 5">Uncharacterized protein LOC111089423</fullName>
    </submittedName>
</protein>
<name>A0ABM1TNZ6_LIMPO</name>
<feature type="transmembrane region" description="Helical" evidence="2">
    <location>
        <begin position="32"/>
        <end position="51"/>
    </location>
</feature>
<evidence type="ECO:0000256" key="2">
    <source>
        <dbReference type="SAM" id="Phobius"/>
    </source>
</evidence>
<keyword evidence="2" id="KW-1133">Transmembrane helix</keyword>
<feature type="region of interest" description="Disordered" evidence="1">
    <location>
        <begin position="225"/>
        <end position="248"/>
    </location>
</feature>
<feature type="compositionally biased region" description="Polar residues" evidence="1">
    <location>
        <begin position="157"/>
        <end position="168"/>
    </location>
</feature>
<feature type="compositionally biased region" description="Low complexity" evidence="1">
    <location>
        <begin position="182"/>
        <end position="199"/>
    </location>
</feature>
<sequence>MDDSAQETVQQPEVSVADQDVAKASSTELNKSLLRCLLLVLPVAIPVVIYLQDVPPTRRIFLTTFGLLLVAVFSCMLMTLLRAHQCHLEEATPHIEVTSEIPQHYILSMTNRSTPHNLYNVPSTSGMRDVRSGVTLLHSYTHAPVHYHLSSHYHNRSPPQQEQHSSAVVDSPLARSPSSFQHLRSSSLRHPSYSSSFRHYSSRSSHHQNMRSSYPYRTYRSFRRHSSSSLHRVQSTSRLSRSSYHAPPTQEAYIRDQTTLPVAQPCVSRSFFTDNARSTQLPIRDDPPSYEIALDCPLALVCNPMERTYNQQAETPPPSYDKVIK</sequence>
<keyword evidence="2" id="KW-0472">Membrane</keyword>
<feature type="region of interest" description="Disordered" evidence="1">
    <location>
        <begin position="150"/>
        <end position="211"/>
    </location>
</feature>